<dbReference type="EMBL" id="UGVL01000001">
    <property type="protein sequence ID" value="SUE33056.1"/>
    <property type="molecule type" value="Genomic_DNA"/>
</dbReference>
<reference evidence="1 2" key="1">
    <citation type="submission" date="2018-06" db="EMBL/GenBank/DDBJ databases">
        <authorList>
            <consortium name="Pathogen Informatics"/>
            <person name="Doyle S."/>
        </authorList>
    </citation>
    <scope>NUCLEOTIDE SEQUENCE [LARGE SCALE GENOMIC DNA]</scope>
    <source>
        <strain evidence="1 2">NCTC11190</strain>
    </source>
</reference>
<dbReference type="EC" id="2.7.7.7" evidence="1"/>
<sequence length="390" mass="44177">MQFKDIIGQEDIKRRLCETVRGGRISHAMLFAGGEGTGALPLALAYAQYVNCRNRTDGDSCGECPECYRMQRMEHPDCHYVYPVNTSKEAVATGRADDKPRSEQFLHLWRRVIPRTGGYLTEQEWYAELGIENQQGIINKNDANELVRQMGFKSFEGGYKTVIVWLPERLHEAAANTLLKLVEEPPDKTLFLFVSAEPEKIIATIRSRTQIVSLPGVPDDIVARELAAREGIAPDRAEWIAHLAQGSWGTALRMARQENTADADHQDRFIRLMRLCYQQKYLALFEWAEEMAPLGREAQKQFCTAALGIVRECYLTGIGMERIAYTDPAREQFCRNFAPYVSHVTVEAFVAEFELLLAQIRQNGNPRILFTHFAMSICKIIGAARAALKK</sequence>
<keyword evidence="1" id="KW-0808">Transferase</keyword>
<dbReference type="Gene3D" id="3.40.50.300">
    <property type="entry name" value="P-loop containing nucleotide triphosphate hydrolases"/>
    <property type="match status" value="1"/>
</dbReference>
<dbReference type="Proteomes" id="UP000255233">
    <property type="component" value="Unassembled WGS sequence"/>
</dbReference>
<accession>A0A379MNM6</accession>
<dbReference type="PANTHER" id="PTHR11669">
    <property type="entry name" value="REPLICATION FACTOR C / DNA POLYMERASE III GAMMA-TAU SUBUNIT"/>
    <property type="match status" value="1"/>
</dbReference>
<dbReference type="GO" id="GO:0006261">
    <property type="term" value="P:DNA-templated DNA replication"/>
    <property type="evidence" value="ECO:0007669"/>
    <property type="project" value="TreeGrafter"/>
</dbReference>
<dbReference type="PANTHER" id="PTHR11669:SF8">
    <property type="entry name" value="DNA POLYMERASE III SUBUNIT DELTA"/>
    <property type="match status" value="1"/>
</dbReference>
<organism evidence="1 2">
    <name type="scientific">Rikenella microfusus</name>
    <dbReference type="NCBI Taxonomy" id="28139"/>
    <lineage>
        <taxon>Bacteria</taxon>
        <taxon>Pseudomonadati</taxon>
        <taxon>Bacteroidota</taxon>
        <taxon>Bacteroidia</taxon>
        <taxon>Bacteroidales</taxon>
        <taxon>Rikenellaceae</taxon>
        <taxon>Rikenella</taxon>
    </lineage>
</organism>
<evidence type="ECO:0000313" key="2">
    <source>
        <dbReference type="Proteomes" id="UP000255233"/>
    </source>
</evidence>
<dbReference type="SUPFAM" id="SSF52540">
    <property type="entry name" value="P-loop containing nucleoside triphosphate hydrolases"/>
    <property type="match status" value="1"/>
</dbReference>
<evidence type="ECO:0000313" key="1">
    <source>
        <dbReference type="EMBL" id="SUE33056.1"/>
    </source>
</evidence>
<name>A0A379MNM6_9BACT</name>
<dbReference type="OrthoDB" id="9811073at2"/>
<keyword evidence="1" id="KW-0548">Nucleotidyltransferase</keyword>
<keyword evidence="2" id="KW-1185">Reference proteome</keyword>
<dbReference type="RefSeq" id="WP_027290910.1">
    <property type="nucleotide sequence ID" value="NZ_UGVL01000001.1"/>
</dbReference>
<dbReference type="GO" id="GO:0003887">
    <property type="term" value="F:DNA-directed DNA polymerase activity"/>
    <property type="evidence" value="ECO:0007669"/>
    <property type="project" value="UniProtKB-EC"/>
</dbReference>
<protein>
    <submittedName>
        <fullName evidence="1">DNA polymerase III subunit tau</fullName>
        <ecNumber evidence="1">2.7.7.7</ecNumber>
    </submittedName>
</protein>
<dbReference type="Pfam" id="PF13177">
    <property type="entry name" value="DNA_pol3_delta2"/>
    <property type="match status" value="1"/>
</dbReference>
<dbReference type="InterPro" id="IPR027417">
    <property type="entry name" value="P-loop_NTPase"/>
</dbReference>
<dbReference type="AlphaFoldDB" id="A0A379MNM6"/>
<dbReference type="InterPro" id="IPR050238">
    <property type="entry name" value="DNA_Rep/Repair_Clamp_Loader"/>
</dbReference>
<proteinExistence type="predicted"/>
<dbReference type="STRING" id="880526.GCA_000427365_01191"/>
<gene>
    <name evidence="1" type="primary">dnaX_1</name>
    <name evidence="1" type="ORF">NCTC11190_00251</name>
</gene>